<keyword evidence="2" id="KW-1185">Reference proteome</keyword>
<protein>
    <submittedName>
        <fullName evidence="1">Uncharacterized protein</fullName>
    </submittedName>
</protein>
<dbReference type="Proteomes" id="UP000237271">
    <property type="component" value="Unassembled WGS sequence"/>
</dbReference>
<name>A0A2P4X1T2_9STRA</name>
<evidence type="ECO:0000313" key="1">
    <source>
        <dbReference type="EMBL" id="POM59507.1"/>
    </source>
</evidence>
<sequence length="120" mass="13264">MEATLEDHRLCKSAHARALEIVAMDMTETGTSVAMTMARIDVGKTRTDVDRLVDALAHGRVSVGTTDVVETDMKIEDTLFAVMTIGDRCAEKRWNAAIDVLHLMDMMTVPHVDTLNQCKC</sequence>
<dbReference type="EMBL" id="NCKW01017128">
    <property type="protein sequence ID" value="POM59507.1"/>
    <property type="molecule type" value="Genomic_DNA"/>
</dbReference>
<reference evidence="1 2" key="1">
    <citation type="journal article" date="2017" name="Genome Biol. Evol.">
        <title>Phytophthora megakarya and P. palmivora, closely related causal agents of cacao black pod rot, underwent increases in genome sizes and gene numbers by different mechanisms.</title>
        <authorList>
            <person name="Ali S.S."/>
            <person name="Shao J."/>
            <person name="Lary D.J."/>
            <person name="Kronmiller B."/>
            <person name="Shen D."/>
            <person name="Strem M.D."/>
            <person name="Amoako-Attah I."/>
            <person name="Akrofi A.Y."/>
            <person name="Begoude B.A."/>
            <person name="Ten Hoopen G.M."/>
            <person name="Coulibaly K."/>
            <person name="Kebe B.I."/>
            <person name="Melnick R.L."/>
            <person name="Guiltinan M.J."/>
            <person name="Tyler B.M."/>
            <person name="Meinhardt L.W."/>
            <person name="Bailey B.A."/>
        </authorList>
    </citation>
    <scope>NUCLEOTIDE SEQUENCE [LARGE SCALE GENOMIC DNA]</scope>
    <source>
        <strain evidence="2">sbr112.9</strain>
    </source>
</reference>
<dbReference type="AlphaFoldDB" id="A0A2P4X1T2"/>
<comment type="caution">
    <text evidence="1">The sequence shown here is derived from an EMBL/GenBank/DDBJ whole genome shotgun (WGS) entry which is preliminary data.</text>
</comment>
<evidence type="ECO:0000313" key="2">
    <source>
        <dbReference type="Proteomes" id="UP000237271"/>
    </source>
</evidence>
<gene>
    <name evidence="1" type="ORF">PHPALM_31754</name>
</gene>
<accession>A0A2P4X1T2</accession>
<proteinExistence type="predicted"/>
<organism evidence="1 2">
    <name type="scientific">Phytophthora palmivora</name>
    <dbReference type="NCBI Taxonomy" id="4796"/>
    <lineage>
        <taxon>Eukaryota</taxon>
        <taxon>Sar</taxon>
        <taxon>Stramenopiles</taxon>
        <taxon>Oomycota</taxon>
        <taxon>Peronosporomycetes</taxon>
        <taxon>Peronosporales</taxon>
        <taxon>Peronosporaceae</taxon>
        <taxon>Phytophthora</taxon>
    </lineage>
</organism>